<keyword evidence="3" id="KW-1185">Reference proteome</keyword>
<reference evidence="3" key="1">
    <citation type="submission" date="2021-03" db="EMBL/GenBank/DDBJ databases">
        <title>Genome of Cognatishimia sp. F0-27.</title>
        <authorList>
            <person name="Ping X."/>
        </authorList>
    </citation>
    <scope>NUCLEOTIDE SEQUENCE [LARGE SCALE GENOMIC DNA]</scope>
    <source>
        <strain evidence="3">E313</strain>
    </source>
</reference>
<dbReference type="RefSeq" id="WP_227477830.1">
    <property type="nucleotide sequence ID" value="NZ_JAFMPT010000020.1"/>
</dbReference>
<dbReference type="Proteomes" id="UP000778797">
    <property type="component" value="Unassembled WGS sequence"/>
</dbReference>
<feature type="transmembrane region" description="Helical" evidence="1">
    <location>
        <begin position="69"/>
        <end position="88"/>
    </location>
</feature>
<protein>
    <recommendedName>
        <fullName evidence="4">Chloroplast import component protein (Tic20)</fullName>
    </recommendedName>
</protein>
<comment type="caution">
    <text evidence="2">The sequence shown here is derived from an EMBL/GenBank/DDBJ whole genome shotgun (WGS) entry which is preliminary data.</text>
</comment>
<evidence type="ECO:0000313" key="3">
    <source>
        <dbReference type="Proteomes" id="UP000778797"/>
    </source>
</evidence>
<feature type="transmembrane region" description="Helical" evidence="1">
    <location>
        <begin position="12"/>
        <end position="30"/>
    </location>
</feature>
<evidence type="ECO:0000313" key="2">
    <source>
        <dbReference type="EMBL" id="MCC1485338.1"/>
    </source>
</evidence>
<feature type="transmembrane region" description="Helical" evidence="1">
    <location>
        <begin position="42"/>
        <end position="62"/>
    </location>
</feature>
<evidence type="ECO:0008006" key="4">
    <source>
        <dbReference type="Google" id="ProtNLM"/>
    </source>
</evidence>
<name>A0ABS8EQ88_9FLAO</name>
<gene>
    <name evidence="2" type="ORF">J1C55_12105</name>
</gene>
<accession>A0ABS8EQ88</accession>
<keyword evidence="1" id="KW-0472">Membrane</keyword>
<dbReference type="EMBL" id="JAFMPT010000020">
    <property type="protein sequence ID" value="MCC1485338.1"/>
    <property type="molecule type" value="Genomic_DNA"/>
</dbReference>
<sequence length="110" mass="12814">MTEQTIQEGKTLAWVSYLPIFGIVIAYFLNNDRKNEFTSFHIRQSIGIWLFYFICAISISNFDSSMLRLCLWVGFGSLLLYGFINAFMGKVQTVPMIGELFQKWFYNVGR</sequence>
<reference evidence="3" key="2">
    <citation type="submission" date="2023-07" db="EMBL/GenBank/DDBJ databases">
        <title>Genome of Winogradskyella sp. E313.</title>
        <authorList>
            <person name="Zhou Y."/>
        </authorList>
    </citation>
    <scope>NUCLEOTIDE SEQUENCE [LARGE SCALE GENOMIC DNA]</scope>
    <source>
        <strain evidence="3">E313</strain>
    </source>
</reference>
<proteinExistence type="predicted"/>
<keyword evidence="1" id="KW-1133">Transmembrane helix</keyword>
<organism evidence="2 3">
    <name type="scientific">Winogradskyella immobilis</name>
    <dbReference type="NCBI Taxonomy" id="2816852"/>
    <lineage>
        <taxon>Bacteria</taxon>
        <taxon>Pseudomonadati</taxon>
        <taxon>Bacteroidota</taxon>
        <taxon>Flavobacteriia</taxon>
        <taxon>Flavobacteriales</taxon>
        <taxon>Flavobacteriaceae</taxon>
        <taxon>Winogradskyella</taxon>
    </lineage>
</organism>
<evidence type="ECO:0000256" key="1">
    <source>
        <dbReference type="SAM" id="Phobius"/>
    </source>
</evidence>
<keyword evidence="1" id="KW-0812">Transmembrane</keyword>